<feature type="region of interest" description="Disordered" evidence="1">
    <location>
        <begin position="1"/>
        <end position="23"/>
    </location>
</feature>
<protein>
    <submittedName>
        <fullName evidence="2">Uncharacterized protein</fullName>
    </submittedName>
</protein>
<dbReference type="EMBL" id="KN824050">
    <property type="protein sequence ID" value="KIO15463.1"/>
    <property type="molecule type" value="Genomic_DNA"/>
</dbReference>
<evidence type="ECO:0000313" key="2">
    <source>
        <dbReference type="EMBL" id="KIO15463.1"/>
    </source>
</evidence>
<accession>A0A0C3K216</accession>
<organism evidence="2 3">
    <name type="scientific">Tulasnella calospora MUT 4182</name>
    <dbReference type="NCBI Taxonomy" id="1051891"/>
    <lineage>
        <taxon>Eukaryota</taxon>
        <taxon>Fungi</taxon>
        <taxon>Dikarya</taxon>
        <taxon>Basidiomycota</taxon>
        <taxon>Agaricomycotina</taxon>
        <taxon>Agaricomycetes</taxon>
        <taxon>Cantharellales</taxon>
        <taxon>Tulasnellaceae</taxon>
        <taxon>Tulasnella</taxon>
    </lineage>
</organism>
<evidence type="ECO:0000256" key="1">
    <source>
        <dbReference type="SAM" id="MobiDB-lite"/>
    </source>
</evidence>
<proteinExistence type="predicted"/>
<dbReference type="HOGENOM" id="CLU_2724058_0_0_1"/>
<dbReference type="AlphaFoldDB" id="A0A0C3K216"/>
<reference evidence="3" key="2">
    <citation type="submission" date="2015-01" db="EMBL/GenBank/DDBJ databases">
        <title>Evolutionary Origins and Diversification of the Mycorrhizal Mutualists.</title>
        <authorList>
            <consortium name="DOE Joint Genome Institute"/>
            <consortium name="Mycorrhizal Genomics Consortium"/>
            <person name="Kohler A."/>
            <person name="Kuo A."/>
            <person name="Nagy L.G."/>
            <person name="Floudas D."/>
            <person name="Copeland A."/>
            <person name="Barry K.W."/>
            <person name="Cichocki N."/>
            <person name="Veneault-Fourrey C."/>
            <person name="LaButti K."/>
            <person name="Lindquist E.A."/>
            <person name="Lipzen A."/>
            <person name="Lundell T."/>
            <person name="Morin E."/>
            <person name="Murat C."/>
            <person name="Riley R."/>
            <person name="Ohm R."/>
            <person name="Sun H."/>
            <person name="Tunlid A."/>
            <person name="Henrissat B."/>
            <person name="Grigoriev I.V."/>
            <person name="Hibbett D.S."/>
            <person name="Martin F."/>
        </authorList>
    </citation>
    <scope>NUCLEOTIDE SEQUENCE [LARGE SCALE GENOMIC DNA]</scope>
    <source>
        <strain evidence="3">MUT 4182</strain>
    </source>
</reference>
<gene>
    <name evidence="2" type="ORF">M407DRAFT_34958</name>
</gene>
<name>A0A0C3K216_9AGAM</name>
<evidence type="ECO:0000313" key="3">
    <source>
        <dbReference type="Proteomes" id="UP000054248"/>
    </source>
</evidence>
<dbReference type="Proteomes" id="UP000054248">
    <property type="component" value="Unassembled WGS sequence"/>
</dbReference>
<sequence length="72" mass="7839">MAGSSRLSLGRVPPVPHTLPTAPKPVLKLDDRWALREEECHGSCCVHAKNPTESREESAGAIMAMLALFANW</sequence>
<keyword evidence="3" id="KW-1185">Reference proteome</keyword>
<reference evidence="2 3" key="1">
    <citation type="submission" date="2014-04" db="EMBL/GenBank/DDBJ databases">
        <authorList>
            <consortium name="DOE Joint Genome Institute"/>
            <person name="Kuo A."/>
            <person name="Girlanda M."/>
            <person name="Perotto S."/>
            <person name="Kohler A."/>
            <person name="Nagy L.G."/>
            <person name="Floudas D."/>
            <person name="Copeland A."/>
            <person name="Barry K.W."/>
            <person name="Cichocki N."/>
            <person name="Veneault-Fourrey C."/>
            <person name="LaButti K."/>
            <person name="Lindquist E.A."/>
            <person name="Lipzen A."/>
            <person name="Lundell T."/>
            <person name="Morin E."/>
            <person name="Murat C."/>
            <person name="Sun H."/>
            <person name="Tunlid A."/>
            <person name="Henrissat B."/>
            <person name="Grigoriev I.V."/>
            <person name="Hibbett D.S."/>
            <person name="Martin F."/>
            <person name="Nordberg H.P."/>
            <person name="Cantor M.N."/>
            <person name="Hua S.X."/>
        </authorList>
    </citation>
    <scope>NUCLEOTIDE SEQUENCE [LARGE SCALE GENOMIC DNA]</scope>
    <source>
        <strain evidence="2 3">MUT 4182</strain>
    </source>
</reference>